<accession>A0A7Y4JZH2</accession>
<dbReference type="AlphaFoldDB" id="A0A7Y4JZH2"/>
<dbReference type="Proteomes" id="UP000528460">
    <property type="component" value="Unassembled WGS sequence"/>
</dbReference>
<name>A0A7Y4JZH2_9BACT</name>
<organism evidence="2 3">
    <name type="scientific">Corallococcus exercitus</name>
    <dbReference type="NCBI Taxonomy" id="2316736"/>
    <lineage>
        <taxon>Bacteria</taxon>
        <taxon>Pseudomonadati</taxon>
        <taxon>Myxococcota</taxon>
        <taxon>Myxococcia</taxon>
        <taxon>Myxococcales</taxon>
        <taxon>Cystobacterineae</taxon>
        <taxon>Myxococcaceae</taxon>
        <taxon>Corallococcus</taxon>
    </lineage>
</organism>
<feature type="region of interest" description="Disordered" evidence="1">
    <location>
        <begin position="70"/>
        <end position="98"/>
    </location>
</feature>
<proteinExistence type="predicted"/>
<protein>
    <submittedName>
        <fullName evidence="2">Uncharacterized protein</fullName>
    </submittedName>
</protein>
<comment type="caution">
    <text evidence="2">The sequence shown here is derived from an EMBL/GenBank/DDBJ whole genome shotgun (WGS) entry which is preliminary data.</text>
</comment>
<dbReference type="RefSeq" id="WP_171420312.1">
    <property type="nucleotide sequence ID" value="NZ_JABFJW010000293.1"/>
</dbReference>
<gene>
    <name evidence="2" type="ORF">HNS30_29210</name>
</gene>
<evidence type="ECO:0000313" key="3">
    <source>
        <dbReference type="Proteomes" id="UP000528460"/>
    </source>
</evidence>
<sequence length="124" mass="13778">MAGGVNGVGAGSSAQRKQSTNTEAQKQQAVQDAINASVARMKEDEGKTSYLGEGRIDKVKEKVAEEMETFMKENPNATPEEIKAKAEESASKNETNAGFEKMRDDNFFKKLMSRRKELIRDMWG</sequence>
<reference evidence="2 3" key="1">
    <citation type="submission" date="2020-05" db="EMBL/GenBank/DDBJ databases">
        <authorList>
            <person name="Whitworth D."/>
        </authorList>
    </citation>
    <scope>NUCLEOTIDE SEQUENCE [LARGE SCALE GENOMIC DNA]</scope>
    <source>
        <strain evidence="2 3">CA046A</strain>
    </source>
</reference>
<dbReference type="EMBL" id="JABFJW010000293">
    <property type="protein sequence ID" value="NOK13127.1"/>
    <property type="molecule type" value="Genomic_DNA"/>
</dbReference>
<evidence type="ECO:0000313" key="2">
    <source>
        <dbReference type="EMBL" id="NOK13127.1"/>
    </source>
</evidence>
<evidence type="ECO:0000256" key="1">
    <source>
        <dbReference type="SAM" id="MobiDB-lite"/>
    </source>
</evidence>
<feature type="compositionally biased region" description="Polar residues" evidence="1">
    <location>
        <begin position="15"/>
        <end position="30"/>
    </location>
</feature>
<feature type="compositionally biased region" description="Basic and acidic residues" evidence="1">
    <location>
        <begin position="80"/>
        <end position="91"/>
    </location>
</feature>
<feature type="region of interest" description="Disordered" evidence="1">
    <location>
        <begin position="1"/>
        <end position="32"/>
    </location>
</feature>
<feature type="compositionally biased region" description="Gly residues" evidence="1">
    <location>
        <begin position="1"/>
        <end position="10"/>
    </location>
</feature>